<dbReference type="Gene3D" id="3.90.215.10">
    <property type="entry name" value="Gamma Fibrinogen, chain A, domain 1"/>
    <property type="match status" value="1"/>
</dbReference>
<name>A0AAV2SLD7_MEGNR</name>
<evidence type="ECO:0000313" key="3">
    <source>
        <dbReference type="Proteomes" id="UP001497623"/>
    </source>
</evidence>
<keyword evidence="3" id="KW-1185">Reference proteome</keyword>
<protein>
    <recommendedName>
        <fullName evidence="1">Fibrinogen C-terminal domain-containing protein</fullName>
    </recommendedName>
</protein>
<dbReference type="PANTHER" id="PTHR19143:SF327">
    <property type="entry name" value="FI21813P1-RELATED"/>
    <property type="match status" value="1"/>
</dbReference>
<reference evidence="2 3" key="1">
    <citation type="submission" date="2024-05" db="EMBL/GenBank/DDBJ databases">
        <authorList>
            <person name="Wallberg A."/>
        </authorList>
    </citation>
    <scope>NUCLEOTIDE SEQUENCE [LARGE SCALE GENOMIC DNA]</scope>
</reference>
<accession>A0AAV2SLD7</accession>
<dbReference type="SUPFAM" id="SSF56496">
    <property type="entry name" value="Fibrinogen C-terminal domain-like"/>
    <property type="match status" value="1"/>
</dbReference>
<dbReference type="InterPro" id="IPR036056">
    <property type="entry name" value="Fibrinogen-like_C"/>
</dbReference>
<dbReference type="EMBL" id="CAXKWB010080575">
    <property type="protein sequence ID" value="CAL4204965.1"/>
    <property type="molecule type" value="Genomic_DNA"/>
</dbReference>
<dbReference type="PROSITE" id="PS51406">
    <property type="entry name" value="FIBRINOGEN_C_2"/>
    <property type="match status" value="1"/>
</dbReference>
<organism evidence="2 3">
    <name type="scientific">Meganyctiphanes norvegica</name>
    <name type="common">Northern krill</name>
    <name type="synonym">Thysanopoda norvegica</name>
    <dbReference type="NCBI Taxonomy" id="48144"/>
    <lineage>
        <taxon>Eukaryota</taxon>
        <taxon>Metazoa</taxon>
        <taxon>Ecdysozoa</taxon>
        <taxon>Arthropoda</taxon>
        <taxon>Crustacea</taxon>
        <taxon>Multicrustacea</taxon>
        <taxon>Malacostraca</taxon>
        <taxon>Eumalacostraca</taxon>
        <taxon>Eucarida</taxon>
        <taxon>Euphausiacea</taxon>
        <taxon>Euphausiidae</taxon>
        <taxon>Meganyctiphanes</taxon>
    </lineage>
</organism>
<dbReference type="AlphaFoldDB" id="A0AAV2SLD7"/>
<sequence length="136" mass="15312">MLSHCSQVLQVSLHSWDQTTRNAQYKDFSIGDEESGYKLNVGGYSGDAGDSLAVHNGMKFTTKDRDNDEYGTNCATLSGRDRGGFWYKSCFHTNPFGVLRKKATGDSYGIRWHKWLGDVNLKKIIFKISPRLPSLI</sequence>
<feature type="domain" description="Fibrinogen C-terminal" evidence="1">
    <location>
        <begin position="1"/>
        <end position="132"/>
    </location>
</feature>
<gene>
    <name evidence="2" type="ORF">MNOR_LOCUS37891</name>
</gene>
<dbReference type="InterPro" id="IPR050373">
    <property type="entry name" value="Fibrinogen_C-term_domain"/>
</dbReference>
<comment type="caution">
    <text evidence="2">The sequence shown here is derived from an EMBL/GenBank/DDBJ whole genome shotgun (WGS) entry which is preliminary data.</text>
</comment>
<dbReference type="InterPro" id="IPR014716">
    <property type="entry name" value="Fibrinogen_a/b/g_C_1"/>
</dbReference>
<dbReference type="GO" id="GO:0005615">
    <property type="term" value="C:extracellular space"/>
    <property type="evidence" value="ECO:0007669"/>
    <property type="project" value="TreeGrafter"/>
</dbReference>
<dbReference type="Pfam" id="PF00147">
    <property type="entry name" value="Fibrinogen_C"/>
    <property type="match status" value="1"/>
</dbReference>
<dbReference type="InterPro" id="IPR002181">
    <property type="entry name" value="Fibrinogen_a/b/g_C_dom"/>
</dbReference>
<dbReference type="Proteomes" id="UP001497623">
    <property type="component" value="Unassembled WGS sequence"/>
</dbReference>
<dbReference type="PANTHER" id="PTHR19143">
    <property type="entry name" value="FIBRINOGEN/TENASCIN/ANGIOPOEITIN"/>
    <property type="match status" value="1"/>
</dbReference>
<dbReference type="SMART" id="SM00186">
    <property type="entry name" value="FBG"/>
    <property type="match status" value="1"/>
</dbReference>
<proteinExistence type="predicted"/>
<evidence type="ECO:0000259" key="1">
    <source>
        <dbReference type="PROSITE" id="PS51406"/>
    </source>
</evidence>
<evidence type="ECO:0000313" key="2">
    <source>
        <dbReference type="EMBL" id="CAL4204965.1"/>
    </source>
</evidence>